<evidence type="ECO:0000313" key="3">
    <source>
        <dbReference type="EMBL" id="KAK9773669.1"/>
    </source>
</evidence>
<evidence type="ECO:0000256" key="2">
    <source>
        <dbReference type="SAM" id="MobiDB-lite"/>
    </source>
</evidence>
<dbReference type="Proteomes" id="UP001465668">
    <property type="component" value="Unassembled WGS sequence"/>
</dbReference>
<feature type="coiled-coil region" evidence="1">
    <location>
        <begin position="218"/>
        <end position="386"/>
    </location>
</feature>
<dbReference type="EMBL" id="JARVKM010000048">
    <property type="protein sequence ID" value="KAK9773669.1"/>
    <property type="molecule type" value="Genomic_DNA"/>
</dbReference>
<accession>A0ABR2XIR5</accession>
<keyword evidence="4" id="KW-1185">Reference proteome</keyword>
<feature type="region of interest" description="Disordered" evidence="2">
    <location>
        <begin position="436"/>
        <end position="535"/>
    </location>
</feature>
<feature type="compositionally biased region" description="Basic residues" evidence="2">
    <location>
        <begin position="514"/>
        <end position="525"/>
    </location>
</feature>
<sequence length="535" mass="59099">MVLLDFLNPSVTSSAVTCTPACLALSHSGSIIPKQFSNAKARLATPTVGYDSHAKHYNYLFARHETPSSQRWTFVVDSAVSRVEEEVQTLREELGSLENDLRDQSGRSESLGSEFASLAVRVGDIKRLASDDSRLSRLEADIRAANGSMSAAKLEISDSLKKNVKELRGHIQVLSTARDETAGSLDKHSQELREAIAATNQALSATHEDTARSLVKHSSDFQRELAETKEELSAIRAETVRSFEIFKANLREEIDVSKNALADAQSELKDLRTELDDATKNSEENRQTARAYAKDLSAMQTELEHLRKELSDARNNREEDSKAAQSYAEDLSATKTELQQLKKELNNAKTDSEESRIGARAVTKEVAAFKTEVEDMRRAMARERAEMQSKPVIPAETLASLTQNISDIVTRLDHVEPIQHEIRFLRSRVQDLELGSGAASSETASTVHVHGSEDGEVPSTPRPEDSRKRKLLMKPSPSMESLLKTPPAKRPALKDHDILNSLLQPDRKLATAGKVKKRVASRSTKKAGTESRPAS</sequence>
<protein>
    <submittedName>
        <fullName evidence="3">Uncharacterized protein</fullName>
    </submittedName>
</protein>
<evidence type="ECO:0000313" key="4">
    <source>
        <dbReference type="Proteomes" id="UP001465668"/>
    </source>
</evidence>
<proteinExistence type="predicted"/>
<reference evidence="3 4" key="1">
    <citation type="submission" date="2024-02" db="EMBL/GenBank/DDBJ databases">
        <title>First draft genome assembly of two strains of Seiridium cardinale.</title>
        <authorList>
            <person name="Emiliani G."/>
            <person name="Scali E."/>
        </authorList>
    </citation>
    <scope>NUCLEOTIDE SEQUENCE [LARGE SCALE GENOMIC DNA]</scope>
    <source>
        <strain evidence="3 4">BM-138-000479</strain>
    </source>
</reference>
<keyword evidence="1" id="KW-0175">Coiled coil</keyword>
<feature type="compositionally biased region" description="Low complexity" evidence="2">
    <location>
        <begin position="436"/>
        <end position="446"/>
    </location>
</feature>
<comment type="caution">
    <text evidence="3">The sequence shown here is derived from an EMBL/GenBank/DDBJ whole genome shotgun (WGS) entry which is preliminary data.</text>
</comment>
<dbReference type="Gene3D" id="1.10.287.1490">
    <property type="match status" value="2"/>
</dbReference>
<gene>
    <name evidence="3" type="ORF">SCAR479_09615</name>
</gene>
<evidence type="ECO:0000256" key="1">
    <source>
        <dbReference type="SAM" id="Coils"/>
    </source>
</evidence>
<organism evidence="3 4">
    <name type="scientific">Seiridium cardinale</name>
    <dbReference type="NCBI Taxonomy" id="138064"/>
    <lineage>
        <taxon>Eukaryota</taxon>
        <taxon>Fungi</taxon>
        <taxon>Dikarya</taxon>
        <taxon>Ascomycota</taxon>
        <taxon>Pezizomycotina</taxon>
        <taxon>Sordariomycetes</taxon>
        <taxon>Xylariomycetidae</taxon>
        <taxon>Amphisphaeriales</taxon>
        <taxon>Sporocadaceae</taxon>
        <taxon>Seiridium</taxon>
    </lineage>
</organism>
<name>A0ABR2XIR5_9PEZI</name>
<feature type="coiled-coil region" evidence="1">
    <location>
        <begin position="80"/>
        <end position="107"/>
    </location>
</feature>